<dbReference type="Pfam" id="PF03931">
    <property type="entry name" value="Skp1_POZ"/>
    <property type="match status" value="1"/>
</dbReference>
<dbReference type="SUPFAM" id="SSF81382">
    <property type="entry name" value="Skp1 dimerisation domain-like"/>
    <property type="match status" value="1"/>
</dbReference>
<evidence type="ECO:0008006" key="11">
    <source>
        <dbReference type="Google" id="ProtNLM"/>
    </source>
</evidence>
<comment type="similarity">
    <text evidence="3">Belongs to the SKP1 family.</text>
</comment>
<evidence type="ECO:0000256" key="4">
    <source>
        <dbReference type="ARBA" id="ARBA00022737"/>
    </source>
</evidence>
<evidence type="ECO:0000313" key="10">
    <source>
        <dbReference type="Proteomes" id="UP000829196"/>
    </source>
</evidence>
<dbReference type="Pfam" id="PF01466">
    <property type="entry name" value="Skp1"/>
    <property type="match status" value="1"/>
</dbReference>
<evidence type="ECO:0000259" key="7">
    <source>
        <dbReference type="Pfam" id="PF01466"/>
    </source>
</evidence>
<dbReference type="InterPro" id="IPR016072">
    <property type="entry name" value="Skp1_comp_dimer"/>
</dbReference>
<evidence type="ECO:0000256" key="6">
    <source>
        <dbReference type="PROSITE-ProRule" id="PRU00708"/>
    </source>
</evidence>
<dbReference type="SMART" id="SM00512">
    <property type="entry name" value="Skp1"/>
    <property type="match status" value="1"/>
</dbReference>
<protein>
    <recommendedName>
        <fullName evidence="11">SKP1-like protein</fullName>
    </recommendedName>
</protein>
<name>A0A8T3AWG4_DENNO</name>
<dbReference type="EMBL" id="JAGYWB010000013">
    <property type="protein sequence ID" value="KAI0500042.1"/>
    <property type="molecule type" value="Genomic_DNA"/>
</dbReference>
<evidence type="ECO:0000256" key="5">
    <source>
        <dbReference type="ARBA" id="ARBA00022786"/>
    </source>
</evidence>
<dbReference type="Proteomes" id="UP000829196">
    <property type="component" value="Unassembled WGS sequence"/>
</dbReference>
<dbReference type="AlphaFoldDB" id="A0A8T3AWG4"/>
<dbReference type="SUPFAM" id="SSF81901">
    <property type="entry name" value="HCP-like"/>
    <property type="match status" value="1"/>
</dbReference>
<dbReference type="SMR" id="A0A8T3AWG4"/>
<comment type="pathway">
    <text evidence="1">Protein modification; protein ubiquitination.</text>
</comment>
<dbReference type="GO" id="GO:0006511">
    <property type="term" value="P:ubiquitin-dependent protein catabolic process"/>
    <property type="evidence" value="ECO:0007669"/>
    <property type="project" value="InterPro"/>
</dbReference>
<comment type="similarity">
    <text evidence="2">Belongs to the PPR family. P subfamily.</text>
</comment>
<dbReference type="InterPro" id="IPR016073">
    <property type="entry name" value="Skp1_comp_POZ"/>
</dbReference>
<dbReference type="GO" id="GO:0009867">
    <property type="term" value="P:jasmonic acid mediated signaling pathway"/>
    <property type="evidence" value="ECO:0007669"/>
    <property type="project" value="UniProtKB-ARBA"/>
</dbReference>
<feature type="repeat" description="PPR" evidence="6">
    <location>
        <begin position="508"/>
        <end position="546"/>
    </location>
</feature>
<dbReference type="FunFam" id="3.30.710.10:FF:000026">
    <property type="entry name" value="E3 ubiquitin ligase complex SCF subunit"/>
    <property type="match status" value="1"/>
</dbReference>
<dbReference type="Gene3D" id="3.30.710.10">
    <property type="entry name" value="Potassium Channel Kv1.1, Chain A"/>
    <property type="match status" value="1"/>
</dbReference>
<gene>
    <name evidence="9" type="ORF">KFK09_018250</name>
</gene>
<evidence type="ECO:0000256" key="3">
    <source>
        <dbReference type="ARBA" id="ARBA00009993"/>
    </source>
</evidence>
<comment type="caution">
    <text evidence="9">The sequence shown here is derived from an EMBL/GenBank/DDBJ whole genome shotgun (WGS) entry which is preliminary data.</text>
</comment>
<dbReference type="Pfam" id="PF13041">
    <property type="entry name" value="PPR_2"/>
    <property type="match status" value="3"/>
</dbReference>
<dbReference type="PROSITE" id="PS51375">
    <property type="entry name" value="PPR"/>
    <property type="match status" value="8"/>
</dbReference>
<feature type="repeat" description="PPR" evidence="6">
    <location>
        <begin position="687"/>
        <end position="721"/>
    </location>
</feature>
<feature type="domain" description="SKP1 component dimerisation" evidence="7">
    <location>
        <begin position="110"/>
        <end position="154"/>
    </location>
</feature>
<dbReference type="InterPro" id="IPR002885">
    <property type="entry name" value="PPR_rpt"/>
</dbReference>
<dbReference type="PANTHER" id="PTHR47939">
    <property type="entry name" value="MEMBRANE-ASSOCIATED SALT-INDUCIBLE PROTEIN-LIKE"/>
    <property type="match status" value="1"/>
</dbReference>
<keyword evidence="4" id="KW-0677">Repeat</keyword>
<evidence type="ECO:0000256" key="2">
    <source>
        <dbReference type="ARBA" id="ARBA00007626"/>
    </source>
</evidence>
<dbReference type="OrthoDB" id="185373at2759"/>
<organism evidence="9 10">
    <name type="scientific">Dendrobium nobile</name>
    <name type="common">Orchid</name>
    <dbReference type="NCBI Taxonomy" id="94219"/>
    <lineage>
        <taxon>Eukaryota</taxon>
        <taxon>Viridiplantae</taxon>
        <taxon>Streptophyta</taxon>
        <taxon>Embryophyta</taxon>
        <taxon>Tracheophyta</taxon>
        <taxon>Spermatophyta</taxon>
        <taxon>Magnoliopsida</taxon>
        <taxon>Liliopsida</taxon>
        <taxon>Asparagales</taxon>
        <taxon>Orchidaceae</taxon>
        <taxon>Epidendroideae</taxon>
        <taxon>Malaxideae</taxon>
        <taxon>Dendrobiinae</taxon>
        <taxon>Dendrobium</taxon>
    </lineage>
</organism>
<feature type="domain" description="SKP1 component POZ" evidence="8">
    <location>
        <begin position="1"/>
        <end position="60"/>
    </location>
</feature>
<feature type="repeat" description="PPR" evidence="6">
    <location>
        <begin position="652"/>
        <end position="686"/>
    </location>
</feature>
<dbReference type="PANTHER" id="PTHR47939:SF4">
    <property type="entry name" value="PENTACOTRIPEPTIDE-REPEAT REGION OF PRORP DOMAIN-CONTAINING PROTEIN"/>
    <property type="match status" value="1"/>
</dbReference>
<feature type="repeat" description="PPR" evidence="6">
    <location>
        <begin position="438"/>
        <end position="472"/>
    </location>
</feature>
<keyword evidence="5" id="KW-0833">Ubl conjugation pathway</keyword>
<dbReference type="CDD" id="cd18322">
    <property type="entry name" value="BTB_POZ_SKP1"/>
    <property type="match status" value="1"/>
</dbReference>
<dbReference type="Pfam" id="PF01535">
    <property type="entry name" value="PPR"/>
    <property type="match status" value="2"/>
</dbReference>
<evidence type="ECO:0000256" key="1">
    <source>
        <dbReference type="ARBA" id="ARBA00004906"/>
    </source>
</evidence>
<feature type="repeat" description="PPR" evidence="6">
    <location>
        <begin position="617"/>
        <end position="651"/>
    </location>
</feature>
<dbReference type="Gene3D" id="1.25.40.10">
    <property type="entry name" value="Tetratricopeptide repeat domain"/>
    <property type="match status" value="3"/>
</dbReference>
<reference evidence="9" key="1">
    <citation type="journal article" date="2022" name="Front. Genet.">
        <title>Chromosome-Scale Assembly of the Dendrobium nobile Genome Provides Insights Into the Molecular Mechanism of the Biosynthesis of the Medicinal Active Ingredient of Dendrobium.</title>
        <authorList>
            <person name="Xu Q."/>
            <person name="Niu S.-C."/>
            <person name="Li K.-L."/>
            <person name="Zheng P.-J."/>
            <person name="Zhang X.-J."/>
            <person name="Jia Y."/>
            <person name="Liu Y."/>
            <person name="Niu Y.-X."/>
            <person name="Yu L.-H."/>
            <person name="Chen D.-F."/>
            <person name="Zhang G.-Q."/>
        </authorList>
    </citation>
    <scope>NUCLEOTIDE SEQUENCE</scope>
    <source>
        <tissue evidence="9">Leaf</tissue>
    </source>
</reference>
<evidence type="ECO:0000259" key="8">
    <source>
        <dbReference type="Pfam" id="PF03931"/>
    </source>
</evidence>
<evidence type="ECO:0000313" key="9">
    <source>
        <dbReference type="EMBL" id="KAI0500042.1"/>
    </source>
</evidence>
<feature type="repeat" description="PPR" evidence="6">
    <location>
        <begin position="473"/>
        <end position="507"/>
    </location>
</feature>
<dbReference type="InterPro" id="IPR011990">
    <property type="entry name" value="TPR-like_helical_dom_sf"/>
</dbReference>
<feature type="repeat" description="PPR" evidence="6">
    <location>
        <begin position="547"/>
        <end position="581"/>
    </location>
</feature>
<dbReference type="InterPro" id="IPR050667">
    <property type="entry name" value="PPR-containing_protein"/>
</dbReference>
<proteinExistence type="inferred from homology"/>
<dbReference type="InterPro" id="IPR011333">
    <property type="entry name" value="SKP1/BTB/POZ_sf"/>
</dbReference>
<sequence>MKITLKSSDGKEFVVEEAVARESKTLLHMIDDGFTDEVIPVPYVDSNMLAKVIEYCTKHADYVSKLCEGLPFDKYIRTVNLNNWDADFVKVDRDPLFDLINAANYMNIEGLLELTCQAVADLIKGKTPEEIRRIFNIKDNFTPEEEEEMLREFQRGFTTREMSVKITFVKPLVMNMLEEEGLFLERLFCADTGQYERAPAAPLISFNFRWMKTMILSKLPSKSTRLRRCSFLFNLASDSSPARPFSSSTISTAKNDQTTQLQKTASNVCEVIRRKPRWESSILSLFPPSTSGIFHSICISLVIRRLSDSNPLLSFRYLLWLSSTSILISLDPEVAGSFLNALSASRAWKPALHAIRSVKCLSEFSVLDPFVFHLCSDARSIYCDNNLLYDLCDILESISAKLSLSSWNSILSASLITEKTDLFHRFYSMMIESGTDPDASTAGYLIRALCRDGEPAVAYHVLRDVSRKRIIPDVVSITQLISAFSKCGNFGRVSEILHLMISSGSQPDLFTYQEIINALCNGAGRTAMVDEAFRIFNDLKLKGYACDVVTYTTMIDGLCKSGRMEEALLLWSEMVANGIRPNNYTYIAIINGYFKSGNIDHARKLYDEMLSKGFKESTVSCNTMLAGLCLHGRLADAINLFAEMPKRGIHHDVITYNTLIQCLCKEGKTSDAIELYSSMLATSIRPSISTYTPLIMVLCEEGRMTDATELIKILEARGLEPLVCLNDFIISGFCRVGDAEKGMAWLSKMLQGNLKPREETMDRLVECLCSLGQVDCALKVVKKMFDISYSLGSSVCHLLISKLCGVDSYQVCELLDEIVLVES</sequence>
<feature type="repeat" description="PPR" evidence="6">
    <location>
        <begin position="582"/>
        <end position="616"/>
    </location>
</feature>
<dbReference type="SUPFAM" id="SSF54695">
    <property type="entry name" value="POZ domain"/>
    <property type="match status" value="1"/>
</dbReference>
<accession>A0A8T3AWG4</accession>
<dbReference type="InterPro" id="IPR001232">
    <property type="entry name" value="SKP1-like"/>
</dbReference>
<dbReference type="NCBIfam" id="TIGR00756">
    <property type="entry name" value="PPR"/>
    <property type="match status" value="5"/>
</dbReference>
<keyword evidence="10" id="KW-1185">Reference proteome</keyword>
<dbReference type="InterPro" id="IPR036296">
    <property type="entry name" value="SKP1-like_dim_sf"/>
</dbReference>